<dbReference type="GO" id="GO:0005737">
    <property type="term" value="C:cytoplasm"/>
    <property type="evidence" value="ECO:0007669"/>
    <property type="project" value="TreeGrafter"/>
</dbReference>
<keyword evidence="10" id="KW-1185">Reference proteome</keyword>
<dbReference type="SUPFAM" id="SSF51230">
    <property type="entry name" value="Single hybrid motif"/>
    <property type="match status" value="1"/>
</dbReference>
<evidence type="ECO:0000256" key="6">
    <source>
        <dbReference type="RuleBase" id="RU003423"/>
    </source>
</evidence>
<dbReference type="STRING" id="555079.Toce_2028"/>
<dbReference type="InterPro" id="IPR000089">
    <property type="entry name" value="Biotin_lipoyl"/>
</dbReference>
<dbReference type="Proteomes" id="UP000000272">
    <property type="component" value="Chromosome"/>
</dbReference>
<dbReference type="CDD" id="cd06849">
    <property type="entry name" value="lipoyl_domain"/>
    <property type="match status" value="1"/>
</dbReference>
<dbReference type="InterPro" id="IPR011053">
    <property type="entry name" value="Single_hybrid_motif"/>
</dbReference>
<comment type="cofactor">
    <cofactor evidence="1 6">
        <name>(R)-lipoate</name>
        <dbReference type="ChEBI" id="CHEBI:83088"/>
    </cofactor>
</comment>
<feature type="domain" description="Lipoyl-binding" evidence="7">
    <location>
        <begin position="5"/>
        <end position="80"/>
    </location>
</feature>
<dbReference type="SUPFAM" id="SSF47005">
    <property type="entry name" value="Peripheral subunit-binding domain of 2-oxo acid dehydrogenase complex"/>
    <property type="match status" value="1"/>
</dbReference>
<evidence type="ECO:0000256" key="2">
    <source>
        <dbReference type="ARBA" id="ARBA00007317"/>
    </source>
</evidence>
<dbReference type="AlphaFoldDB" id="D9RZX2"/>
<dbReference type="KEGG" id="toc:Toce_2028"/>
<evidence type="ECO:0000256" key="1">
    <source>
        <dbReference type="ARBA" id="ARBA00001938"/>
    </source>
</evidence>
<dbReference type="EC" id="2.3.1.-" evidence="6"/>
<dbReference type="PANTHER" id="PTHR43178:SF5">
    <property type="entry name" value="LIPOAMIDE ACYLTRANSFERASE COMPONENT OF BRANCHED-CHAIN ALPHA-KETO ACID DEHYDROGENASE COMPLEX, MITOCHONDRIAL"/>
    <property type="match status" value="1"/>
</dbReference>
<dbReference type="PROSITE" id="PS50968">
    <property type="entry name" value="BIOTINYL_LIPOYL"/>
    <property type="match status" value="1"/>
</dbReference>
<dbReference type="FunFam" id="3.30.559.10:FF:000007">
    <property type="entry name" value="Dihydrolipoamide acetyltransferase component of pyruvate dehydrogenase complex"/>
    <property type="match status" value="1"/>
</dbReference>
<dbReference type="Pfam" id="PF00198">
    <property type="entry name" value="2-oxoacid_dh"/>
    <property type="match status" value="1"/>
</dbReference>
<dbReference type="HOGENOM" id="CLU_016733_10_2_9"/>
<evidence type="ECO:0000259" key="7">
    <source>
        <dbReference type="PROSITE" id="PS50968"/>
    </source>
</evidence>
<dbReference type="PANTHER" id="PTHR43178">
    <property type="entry name" value="DIHYDROLIPOAMIDE ACETYLTRANSFERASE COMPONENT OF PYRUVATE DEHYDROGENASE COMPLEX"/>
    <property type="match status" value="1"/>
</dbReference>
<dbReference type="InterPro" id="IPR001078">
    <property type="entry name" value="2-oxoacid_DH_actylTfrase"/>
</dbReference>
<dbReference type="Pfam" id="PF02817">
    <property type="entry name" value="E3_binding"/>
    <property type="match status" value="1"/>
</dbReference>
<comment type="similarity">
    <text evidence="2 6">Belongs to the 2-oxoacid dehydrogenase family.</text>
</comment>
<sequence>MAYMAVYIVMPKLGLTMKEGTLTKWLKKVGDKVSKGEEVAEVSTEKITNVVESPADGIVGKILVSEGAVVPVATPIGIILAEGEKLPVEDEAGPANTSPSTVAVQADRLETPAVEKNQEKFIKATPLARKIAKENNVDLSLIAGTGPGGRITEEDVRKYIENKLNVKKDSPAVVEEDTGSVKKVPMDNMRRVIAERMKNSWNSAPHVTENIKVDVTELVKFREELNKFADEKFTYTDLIAKACVLAIKRNPVINWSIEGEYIIQHEKINLGIAVALENGLIVPVIKDAGSKSLTEISKMIKDLSARARENRLSPEEIKDGTFTITNLGMYGIDSFTPIINPPESAILGVNTIYKEPAVVEDSISIRQVMMLSLSFDHRLIDGATAAKFLMDLKRILENPVMLAL</sequence>
<gene>
    <name evidence="9" type="ordered locus">Toce_2028</name>
</gene>
<dbReference type="Gene3D" id="3.30.559.10">
    <property type="entry name" value="Chloramphenicol acetyltransferase-like domain"/>
    <property type="match status" value="1"/>
</dbReference>
<dbReference type="InterPro" id="IPR003016">
    <property type="entry name" value="2-oxoA_DH_lipoyl-BS"/>
</dbReference>
<evidence type="ECO:0000256" key="5">
    <source>
        <dbReference type="ARBA" id="ARBA00023315"/>
    </source>
</evidence>
<dbReference type="PROSITE" id="PS51826">
    <property type="entry name" value="PSBD"/>
    <property type="match status" value="1"/>
</dbReference>
<dbReference type="eggNOG" id="COG0508">
    <property type="taxonomic scope" value="Bacteria"/>
</dbReference>
<dbReference type="GO" id="GO:0016407">
    <property type="term" value="F:acetyltransferase activity"/>
    <property type="evidence" value="ECO:0007669"/>
    <property type="project" value="TreeGrafter"/>
</dbReference>
<evidence type="ECO:0000313" key="9">
    <source>
        <dbReference type="EMBL" id="ADL08749.1"/>
    </source>
</evidence>
<dbReference type="InterPro" id="IPR023213">
    <property type="entry name" value="CAT-like_dom_sf"/>
</dbReference>
<feature type="domain" description="Peripheral subunit-binding (PSBD)" evidence="8">
    <location>
        <begin position="123"/>
        <end position="160"/>
    </location>
</feature>
<keyword evidence="3 6" id="KW-0808">Transferase</keyword>
<evidence type="ECO:0000256" key="3">
    <source>
        <dbReference type="ARBA" id="ARBA00022679"/>
    </source>
</evidence>
<keyword evidence="4 6" id="KW-0450">Lipoyl</keyword>
<dbReference type="Gene3D" id="2.40.50.100">
    <property type="match status" value="1"/>
</dbReference>
<dbReference type="Gene3D" id="4.10.320.10">
    <property type="entry name" value="E3-binding domain"/>
    <property type="match status" value="1"/>
</dbReference>
<dbReference type="InterPro" id="IPR036625">
    <property type="entry name" value="E3-bd_dom_sf"/>
</dbReference>
<organism evidence="9 10">
    <name type="scientific">Thermosediminibacter oceani (strain ATCC BAA-1034 / DSM 16646 / JW/IW-1228P)</name>
    <dbReference type="NCBI Taxonomy" id="555079"/>
    <lineage>
        <taxon>Bacteria</taxon>
        <taxon>Bacillati</taxon>
        <taxon>Bacillota</taxon>
        <taxon>Clostridia</taxon>
        <taxon>Thermosediminibacterales</taxon>
        <taxon>Thermosediminibacteraceae</taxon>
        <taxon>Thermosediminibacter</taxon>
    </lineage>
</organism>
<dbReference type="SUPFAM" id="SSF52777">
    <property type="entry name" value="CoA-dependent acyltransferases"/>
    <property type="match status" value="1"/>
</dbReference>
<dbReference type="InterPro" id="IPR050743">
    <property type="entry name" value="2-oxoacid_DH_E2_comp"/>
</dbReference>
<dbReference type="InterPro" id="IPR004167">
    <property type="entry name" value="PSBD"/>
</dbReference>
<dbReference type="PROSITE" id="PS00189">
    <property type="entry name" value="LIPOYL"/>
    <property type="match status" value="1"/>
</dbReference>
<evidence type="ECO:0000259" key="8">
    <source>
        <dbReference type="PROSITE" id="PS51826"/>
    </source>
</evidence>
<proteinExistence type="inferred from homology"/>
<name>D9RZX2_THEOJ</name>
<evidence type="ECO:0000256" key="4">
    <source>
        <dbReference type="ARBA" id="ARBA00022823"/>
    </source>
</evidence>
<reference evidence="9 10" key="1">
    <citation type="journal article" date="2010" name="Stand. Genomic Sci.">
        <title>Complete genome sequence of Thermosediminibacter oceani type strain (JW/IW-1228P).</title>
        <authorList>
            <person name="Pitluck S."/>
            <person name="Yasawong M."/>
            <person name="Munk C."/>
            <person name="Nolan M."/>
            <person name="Lapidus A."/>
            <person name="Lucas S."/>
            <person name="Glavina Del Rio T."/>
            <person name="Tice H."/>
            <person name="Cheng J.F."/>
            <person name="Bruce D."/>
            <person name="Detter C."/>
            <person name="Tapia R."/>
            <person name="Han C."/>
            <person name="Goodwin L."/>
            <person name="Liolios K."/>
            <person name="Ivanova N."/>
            <person name="Mavromatis K."/>
            <person name="Mikhailova N."/>
            <person name="Pati A."/>
            <person name="Chen A."/>
            <person name="Palaniappan K."/>
            <person name="Land M."/>
            <person name="Hauser L."/>
            <person name="Chang Y.J."/>
            <person name="Jeffries C.D."/>
            <person name="Rohde M."/>
            <person name="Spring S."/>
            <person name="Sikorski J."/>
            <person name="Goker M."/>
            <person name="Woyke T."/>
            <person name="Bristow J."/>
            <person name="Eisen J.A."/>
            <person name="Markowitz V."/>
            <person name="Hugenholtz P."/>
            <person name="Kyrpides N.C."/>
            <person name="Klenk H.P."/>
        </authorList>
    </citation>
    <scope>NUCLEOTIDE SEQUENCE [LARGE SCALE GENOMIC DNA]</scope>
    <source>
        <strain evidence="10">ATCC BAA-1034 / DSM 16646 / JW/IW-1228P</strain>
    </source>
</reference>
<accession>D9RZX2</accession>
<protein>
    <recommendedName>
        <fullName evidence="6">Dihydrolipoamide acetyltransferase component of pyruvate dehydrogenase complex</fullName>
        <ecNumber evidence="6">2.3.1.-</ecNumber>
    </recommendedName>
</protein>
<dbReference type="GO" id="GO:0031405">
    <property type="term" value="F:lipoic acid binding"/>
    <property type="evidence" value="ECO:0007669"/>
    <property type="project" value="TreeGrafter"/>
</dbReference>
<keyword evidence="5 6" id="KW-0012">Acyltransferase</keyword>
<dbReference type="Pfam" id="PF00364">
    <property type="entry name" value="Biotin_lipoyl"/>
    <property type="match status" value="1"/>
</dbReference>
<evidence type="ECO:0000313" key="10">
    <source>
        <dbReference type="Proteomes" id="UP000000272"/>
    </source>
</evidence>
<dbReference type="EMBL" id="CP002131">
    <property type="protein sequence ID" value="ADL08749.1"/>
    <property type="molecule type" value="Genomic_DNA"/>
</dbReference>